<evidence type="ECO:0000313" key="7">
    <source>
        <dbReference type="Proteomes" id="UP000271797"/>
    </source>
</evidence>
<accession>A0A0D8WMR7</accession>
<dbReference type="AlphaFoldDB" id="A0A0D8WMR7"/>
<sequence>MMQQDWHSADIIAVLKKRGTPLAAQRKTHCGSAVNIARNHLAFKVL</sequence>
<evidence type="ECO:0000313" key="3">
    <source>
        <dbReference type="EMBL" id="VED12358.1"/>
    </source>
</evidence>
<protein>
    <submittedName>
        <fullName evidence="3">DNA-binding transcriptional regulator Nlp</fullName>
    </submittedName>
</protein>
<evidence type="ECO:0000313" key="2">
    <source>
        <dbReference type="EMBL" id="STM20494.1"/>
    </source>
</evidence>
<keyword evidence="3" id="KW-0238">DNA-binding</keyword>
<evidence type="ECO:0000313" key="5">
    <source>
        <dbReference type="Proteomes" id="UP000254043"/>
    </source>
</evidence>
<dbReference type="Proteomes" id="UP000254174">
    <property type="component" value="Unassembled WGS sequence"/>
</dbReference>
<evidence type="ECO:0000313" key="1">
    <source>
        <dbReference type="EMBL" id="STF95417.1"/>
    </source>
</evidence>
<dbReference type="Proteomes" id="UP000271797">
    <property type="component" value="Chromosome"/>
</dbReference>
<dbReference type="Proteomes" id="UP000277930">
    <property type="component" value="Chromosome 1"/>
</dbReference>
<gene>
    <name evidence="2" type="ORF">NCTC7922_06417</name>
    <name evidence="1" type="ORF">NCTC7927_04333</name>
    <name evidence="3" type="ORF">NCTC9044_03366</name>
    <name evidence="4" type="ORF">NCTC9702_04603</name>
</gene>
<dbReference type="Proteomes" id="UP000254043">
    <property type="component" value="Unassembled WGS sequence"/>
</dbReference>
<evidence type="ECO:0000313" key="4">
    <source>
        <dbReference type="EMBL" id="VED37285.1"/>
    </source>
</evidence>
<dbReference type="GO" id="GO:0003677">
    <property type="term" value="F:DNA binding"/>
    <property type="evidence" value="ECO:0007669"/>
    <property type="project" value="UniProtKB-KW"/>
</dbReference>
<name>A0A0D8WMR7_ECOLX</name>
<reference evidence="5 6" key="1">
    <citation type="submission" date="2018-06" db="EMBL/GenBank/DDBJ databases">
        <authorList>
            <consortium name="Pathogen Informatics"/>
            <person name="Doyle S."/>
        </authorList>
    </citation>
    <scope>NUCLEOTIDE SEQUENCE [LARGE SCALE GENOMIC DNA]</scope>
    <source>
        <strain evidence="2 6">NCTC7922</strain>
        <strain evidence="1 5">NCTC7927</strain>
    </source>
</reference>
<evidence type="ECO:0000313" key="8">
    <source>
        <dbReference type="Proteomes" id="UP000277930"/>
    </source>
</evidence>
<dbReference type="RefSeq" id="WP_001550660.1">
    <property type="nucleotide sequence ID" value="NZ_JBJNVL010000082.1"/>
</dbReference>
<dbReference type="EMBL" id="UGAK01000003">
    <property type="protein sequence ID" value="STF95417.1"/>
    <property type="molecule type" value="Genomic_DNA"/>
</dbReference>
<dbReference type="EMBL" id="UGFC01000006">
    <property type="protein sequence ID" value="STM20494.1"/>
    <property type="molecule type" value="Genomic_DNA"/>
</dbReference>
<dbReference type="EMBL" id="LR134246">
    <property type="protein sequence ID" value="VED37285.1"/>
    <property type="molecule type" value="Genomic_DNA"/>
</dbReference>
<dbReference type="EMBL" id="LR134238">
    <property type="protein sequence ID" value="VED12358.1"/>
    <property type="molecule type" value="Genomic_DNA"/>
</dbReference>
<proteinExistence type="predicted"/>
<reference evidence="7 8" key="2">
    <citation type="submission" date="2018-12" db="EMBL/GenBank/DDBJ databases">
        <authorList>
            <consortium name="Pathogen Informatics"/>
        </authorList>
    </citation>
    <scope>NUCLEOTIDE SEQUENCE [LARGE SCALE GENOMIC DNA]</scope>
    <source>
        <strain evidence="3 7">NCTC9044</strain>
        <strain evidence="4 8">NCTC9702</strain>
    </source>
</reference>
<organism evidence="3 7">
    <name type="scientific">Escherichia coli</name>
    <dbReference type="NCBI Taxonomy" id="562"/>
    <lineage>
        <taxon>Bacteria</taxon>
        <taxon>Pseudomonadati</taxon>
        <taxon>Pseudomonadota</taxon>
        <taxon>Gammaproteobacteria</taxon>
        <taxon>Enterobacterales</taxon>
        <taxon>Enterobacteriaceae</taxon>
        <taxon>Escherichia</taxon>
    </lineage>
</organism>
<evidence type="ECO:0000313" key="6">
    <source>
        <dbReference type="Proteomes" id="UP000254174"/>
    </source>
</evidence>